<proteinExistence type="predicted"/>
<dbReference type="Proteomes" id="UP000185478">
    <property type="component" value="Chromosome"/>
</dbReference>
<dbReference type="EMBL" id="CP009245">
    <property type="protein sequence ID" value="APT85123.1"/>
    <property type="molecule type" value="Genomic_DNA"/>
</dbReference>
<evidence type="ECO:0000313" key="1">
    <source>
        <dbReference type="EMBL" id="APT85123.1"/>
    </source>
</evidence>
<evidence type="ECO:0000313" key="2">
    <source>
        <dbReference type="Proteomes" id="UP000185478"/>
    </source>
</evidence>
<sequence length="73" mass="7949">MWRAFLCVGLDFGPTAGHWKRWVVKGCKLILELLKRETGDAFGWLLRVAQALTFDAVAFGTGRGGAVGNSPLD</sequence>
<dbReference type="KEGG" id="caqu:CAQU_08620"/>
<dbReference type="STRING" id="1431546.CAQU_08620"/>
<keyword evidence="2" id="KW-1185">Reference proteome</keyword>
<organism evidence="1 2">
    <name type="scientific">Corynebacterium aquilae DSM 44791</name>
    <dbReference type="NCBI Taxonomy" id="1431546"/>
    <lineage>
        <taxon>Bacteria</taxon>
        <taxon>Bacillati</taxon>
        <taxon>Actinomycetota</taxon>
        <taxon>Actinomycetes</taxon>
        <taxon>Mycobacteriales</taxon>
        <taxon>Corynebacteriaceae</taxon>
        <taxon>Corynebacterium</taxon>
    </lineage>
</organism>
<name>A0A1L7CHA2_9CORY</name>
<dbReference type="AlphaFoldDB" id="A0A1L7CHA2"/>
<gene>
    <name evidence="1" type="ORF">CAQU_08620</name>
</gene>
<accession>A0A1L7CHA2</accession>
<reference evidence="1 2" key="1">
    <citation type="submission" date="2014-08" db="EMBL/GenBank/DDBJ databases">
        <title>Complete genome sequence of Corynebacterium aquilae S-613T(T) (=DSM 44791(T)), isolated from the choana of a healthy golden eagle.</title>
        <authorList>
            <person name="Ruckert C."/>
            <person name="Albersmeier A."/>
            <person name="Winkler A."/>
            <person name="Kalinowski J."/>
        </authorList>
    </citation>
    <scope>NUCLEOTIDE SEQUENCE [LARGE SCALE GENOMIC DNA]</scope>
    <source>
        <strain evidence="1 2">S-613</strain>
    </source>
</reference>
<protein>
    <submittedName>
        <fullName evidence="1">Uncharacterized protein</fullName>
    </submittedName>
</protein>